<evidence type="ECO:0000313" key="2">
    <source>
        <dbReference type="EMBL" id="SVA31154.1"/>
    </source>
</evidence>
<evidence type="ECO:0000256" key="1">
    <source>
        <dbReference type="SAM" id="MobiDB-lite"/>
    </source>
</evidence>
<protein>
    <submittedName>
        <fullName evidence="2">Uncharacterized protein</fullName>
    </submittedName>
</protein>
<reference evidence="2" key="1">
    <citation type="submission" date="2018-05" db="EMBL/GenBank/DDBJ databases">
        <authorList>
            <person name="Lanie J.A."/>
            <person name="Ng W.-L."/>
            <person name="Kazmierczak K.M."/>
            <person name="Andrzejewski T.M."/>
            <person name="Davidsen T.M."/>
            <person name="Wayne K.J."/>
            <person name="Tettelin H."/>
            <person name="Glass J.I."/>
            <person name="Rusch D."/>
            <person name="Podicherti R."/>
            <person name="Tsui H.-C.T."/>
            <person name="Winkler M.E."/>
        </authorList>
    </citation>
    <scope>NUCLEOTIDE SEQUENCE</scope>
</reference>
<sequence length="219" mass="24502">MLGPQPNLLTSRDENQTSRSQRIGPSPGGYRMNTRPVTTVLFVVMLLGVSLPAQSADFSPFLGSFEGQARIVGEDQNTPPRDVTVEIEKHKKGFTVSWATTKTSTSGKKKKKEYSIDFLPTDRKGIYAAGQKVNVFGGRKPLDPLKGDPYLWARIRDNQLTIFGLLIPDTGDFELFSYHRTLLDQGNTMDLHYHRIKEDSEGRPGDVFEVKGKLTRTVD</sequence>
<proteinExistence type="predicted"/>
<gene>
    <name evidence="2" type="ORF">METZ01_LOCUS84008</name>
</gene>
<organism evidence="2">
    <name type="scientific">marine metagenome</name>
    <dbReference type="NCBI Taxonomy" id="408172"/>
    <lineage>
        <taxon>unclassified sequences</taxon>
        <taxon>metagenomes</taxon>
        <taxon>ecological metagenomes</taxon>
    </lineage>
</organism>
<dbReference type="EMBL" id="UINC01007053">
    <property type="protein sequence ID" value="SVA31154.1"/>
    <property type="molecule type" value="Genomic_DNA"/>
</dbReference>
<dbReference type="AlphaFoldDB" id="A0A381UT58"/>
<name>A0A381UT58_9ZZZZ</name>
<feature type="region of interest" description="Disordered" evidence="1">
    <location>
        <begin position="1"/>
        <end position="31"/>
    </location>
</feature>
<accession>A0A381UT58</accession>